<evidence type="ECO:0000256" key="9">
    <source>
        <dbReference type="ARBA" id="ARBA00023136"/>
    </source>
</evidence>
<evidence type="ECO:0000256" key="6">
    <source>
        <dbReference type="ARBA" id="ARBA00023002"/>
    </source>
</evidence>
<dbReference type="SUPFAM" id="SSF48264">
    <property type="entry name" value="Cytochrome P450"/>
    <property type="match status" value="1"/>
</dbReference>
<dbReference type="GO" id="GO:0016020">
    <property type="term" value="C:membrane"/>
    <property type="evidence" value="ECO:0007669"/>
    <property type="project" value="UniProtKB-SubCell"/>
</dbReference>
<keyword evidence="6 11" id="KW-0560">Oxidoreductase</keyword>
<evidence type="ECO:0000256" key="1">
    <source>
        <dbReference type="ARBA" id="ARBA00001971"/>
    </source>
</evidence>
<proteinExistence type="inferred from homology"/>
<comment type="subcellular location">
    <subcellularLocation>
        <location evidence="2">Membrane</location>
    </subcellularLocation>
</comment>
<evidence type="ECO:0000256" key="10">
    <source>
        <dbReference type="PIRSR" id="PIRSR602401-1"/>
    </source>
</evidence>
<comment type="caution">
    <text evidence="12">The sequence shown here is derived from an EMBL/GenBank/DDBJ whole genome shotgun (WGS) entry which is preliminary data.</text>
</comment>
<sequence>MGWIMAIIGLLALVYVLQSWTWRGKKKKLLPPGPRGFPIFGSLNLLGEFSNKDLHRLAQKYGDIMHLRLGLVSTVVVSSPQAAELFLKTHDLVFASRPPHEGAKHVSFGQRNLSFAEYGSYWRDMRKMCTLELLSNHKINSFKEMRREEVALLIESIKETAATSNVEPVDLSAKVSSLSANMACRMVFGKKYADEEFHDKGFKSVIQEFNQLTTTPNLGDYIPCIAPLDLQGLTKRMKAVNKVFDDFFEKIIEEHLQSRDEEKTKDFVDVMLSFMGSQESEYRIERSNIKAIMFDMLTASMDTSSTTVEWAVSELMKHPQVLKKVTNELENVVGMERMVEESDLDKLEYLDMVVKETMRLHPAAPLLVPHTSVEDCTVNSFYIPKKSRVIINVWAIGRDPNAWTDAEKFIPERFVRSDIELRGNHFQLIPFGSGRRRCPGIQLGLVMVKLVLAQLVHCFDWELPDRILPTELDMTEKFGLVVPRAKHLLAIPSYRLHK</sequence>
<evidence type="ECO:0000256" key="4">
    <source>
        <dbReference type="ARBA" id="ARBA00022617"/>
    </source>
</evidence>
<dbReference type="AlphaFoldDB" id="A0AAW1VP88"/>
<dbReference type="GO" id="GO:0005506">
    <property type="term" value="F:iron ion binding"/>
    <property type="evidence" value="ECO:0007669"/>
    <property type="project" value="InterPro"/>
</dbReference>
<keyword evidence="8 11" id="KW-0503">Monooxygenase</keyword>
<dbReference type="EMBL" id="JBEDUW010000021">
    <property type="protein sequence ID" value="KAK9907235.1"/>
    <property type="molecule type" value="Genomic_DNA"/>
</dbReference>
<name>A0AAW1VP88_RUBAR</name>
<dbReference type="PANTHER" id="PTHR47943">
    <property type="entry name" value="CYTOCHROME P450 93A3-LIKE"/>
    <property type="match status" value="1"/>
</dbReference>
<comment type="cofactor">
    <cofactor evidence="1 10">
        <name>heme</name>
        <dbReference type="ChEBI" id="CHEBI:30413"/>
    </cofactor>
</comment>
<keyword evidence="4 10" id="KW-0349">Heme</keyword>
<reference evidence="12 13" key="1">
    <citation type="journal article" date="2023" name="G3 (Bethesda)">
        <title>A chromosome-length genome assembly and annotation of blackberry (Rubus argutus, cv. 'Hillquist').</title>
        <authorList>
            <person name="Bruna T."/>
            <person name="Aryal R."/>
            <person name="Dudchenko O."/>
            <person name="Sargent D.J."/>
            <person name="Mead D."/>
            <person name="Buti M."/>
            <person name="Cavallini A."/>
            <person name="Hytonen T."/>
            <person name="Andres J."/>
            <person name="Pham M."/>
            <person name="Weisz D."/>
            <person name="Mascagni F."/>
            <person name="Usai G."/>
            <person name="Natali L."/>
            <person name="Bassil N."/>
            <person name="Fernandez G.E."/>
            <person name="Lomsadze A."/>
            <person name="Armour M."/>
            <person name="Olukolu B."/>
            <person name="Poorten T."/>
            <person name="Britton C."/>
            <person name="Davik J."/>
            <person name="Ashrafi H."/>
            <person name="Aiden E.L."/>
            <person name="Borodovsky M."/>
            <person name="Worthington M."/>
        </authorList>
    </citation>
    <scope>NUCLEOTIDE SEQUENCE [LARGE SCALE GENOMIC DNA]</scope>
    <source>
        <strain evidence="12">PI 553951</strain>
    </source>
</reference>
<dbReference type="PROSITE" id="PS00086">
    <property type="entry name" value="CYTOCHROME_P450"/>
    <property type="match status" value="1"/>
</dbReference>
<accession>A0AAW1VP88</accession>
<dbReference type="Proteomes" id="UP001457282">
    <property type="component" value="Unassembled WGS sequence"/>
</dbReference>
<dbReference type="Pfam" id="PF00067">
    <property type="entry name" value="p450"/>
    <property type="match status" value="1"/>
</dbReference>
<evidence type="ECO:0000256" key="11">
    <source>
        <dbReference type="RuleBase" id="RU000461"/>
    </source>
</evidence>
<dbReference type="GO" id="GO:0004497">
    <property type="term" value="F:monooxygenase activity"/>
    <property type="evidence" value="ECO:0007669"/>
    <property type="project" value="UniProtKB-KW"/>
</dbReference>
<evidence type="ECO:0008006" key="14">
    <source>
        <dbReference type="Google" id="ProtNLM"/>
    </source>
</evidence>
<keyword evidence="9" id="KW-0472">Membrane</keyword>
<dbReference type="PRINTS" id="PR00385">
    <property type="entry name" value="P450"/>
</dbReference>
<evidence type="ECO:0000256" key="8">
    <source>
        <dbReference type="ARBA" id="ARBA00023033"/>
    </source>
</evidence>
<protein>
    <recommendedName>
        <fullName evidence="14">Cytochrome P450 CYP736A12-like</fullName>
    </recommendedName>
</protein>
<keyword evidence="5 10" id="KW-0479">Metal-binding</keyword>
<dbReference type="GO" id="GO:0016705">
    <property type="term" value="F:oxidoreductase activity, acting on paired donors, with incorporation or reduction of molecular oxygen"/>
    <property type="evidence" value="ECO:0007669"/>
    <property type="project" value="InterPro"/>
</dbReference>
<dbReference type="GO" id="GO:0020037">
    <property type="term" value="F:heme binding"/>
    <property type="evidence" value="ECO:0007669"/>
    <property type="project" value="InterPro"/>
</dbReference>
<dbReference type="CDD" id="cd11072">
    <property type="entry name" value="CYP71-like"/>
    <property type="match status" value="1"/>
</dbReference>
<organism evidence="12 13">
    <name type="scientific">Rubus argutus</name>
    <name type="common">Southern blackberry</name>
    <dbReference type="NCBI Taxonomy" id="59490"/>
    <lineage>
        <taxon>Eukaryota</taxon>
        <taxon>Viridiplantae</taxon>
        <taxon>Streptophyta</taxon>
        <taxon>Embryophyta</taxon>
        <taxon>Tracheophyta</taxon>
        <taxon>Spermatophyta</taxon>
        <taxon>Magnoliopsida</taxon>
        <taxon>eudicotyledons</taxon>
        <taxon>Gunneridae</taxon>
        <taxon>Pentapetalae</taxon>
        <taxon>rosids</taxon>
        <taxon>fabids</taxon>
        <taxon>Rosales</taxon>
        <taxon>Rosaceae</taxon>
        <taxon>Rosoideae</taxon>
        <taxon>Rosoideae incertae sedis</taxon>
        <taxon>Rubus</taxon>
    </lineage>
</organism>
<dbReference type="PRINTS" id="PR00463">
    <property type="entry name" value="EP450I"/>
</dbReference>
<dbReference type="InterPro" id="IPR036396">
    <property type="entry name" value="Cyt_P450_sf"/>
</dbReference>
<dbReference type="FunFam" id="1.10.630.10:FF:000011">
    <property type="entry name" value="Cytochrome P450 83B1"/>
    <property type="match status" value="1"/>
</dbReference>
<dbReference type="PANTHER" id="PTHR47943:SF2">
    <property type="entry name" value="CYTOCHROME P450"/>
    <property type="match status" value="1"/>
</dbReference>
<comment type="similarity">
    <text evidence="3 11">Belongs to the cytochrome P450 family.</text>
</comment>
<dbReference type="InterPro" id="IPR002401">
    <property type="entry name" value="Cyt_P450_E_grp-I"/>
</dbReference>
<keyword evidence="7 10" id="KW-0408">Iron</keyword>
<dbReference type="Gene3D" id="1.10.630.10">
    <property type="entry name" value="Cytochrome P450"/>
    <property type="match status" value="1"/>
</dbReference>
<evidence type="ECO:0000256" key="7">
    <source>
        <dbReference type="ARBA" id="ARBA00023004"/>
    </source>
</evidence>
<feature type="binding site" description="axial binding residue" evidence="10">
    <location>
        <position position="438"/>
    </location>
    <ligand>
        <name>heme</name>
        <dbReference type="ChEBI" id="CHEBI:30413"/>
    </ligand>
    <ligandPart>
        <name>Fe</name>
        <dbReference type="ChEBI" id="CHEBI:18248"/>
    </ligandPart>
</feature>
<keyword evidence="13" id="KW-1185">Reference proteome</keyword>
<dbReference type="InterPro" id="IPR001128">
    <property type="entry name" value="Cyt_P450"/>
</dbReference>
<gene>
    <name evidence="12" type="ORF">M0R45_000965</name>
</gene>
<evidence type="ECO:0000256" key="5">
    <source>
        <dbReference type="ARBA" id="ARBA00022723"/>
    </source>
</evidence>
<evidence type="ECO:0000313" key="13">
    <source>
        <dbReference type="Proteomes" id="UP001457282"/>
    </source>
</evidence>
<dbReference type="InterPro" id="IPR017972">
    <property type="entry name" value="Cyt_P450_CS"/>
</dbReference>
<evidence type="ECO:0000256" key="2">
    <source>
        <dbReference type="ARBA" id="ARBA00004370"/>
    </source>
</evidence>
<evidence type="ECO:0000256" key="3">
    <source>
        <dbReference type="ARBA" id="ARBA00010617"/>
    </source>
</evidence>
<evidence type="ECO:0000313" key="12">
    <source>
        <dbReference type="EMBL" id="KAK9907235.1"/>
    </source>
</evidence>